<dbReference type="Proteomes" id="UP000014011">
    <property type="component" value="Unassembled WGS sequence"/>
</dbReference>
<protein>
    <submittedName>
        <fullName evidence="3">Type IV secretion system protein VirB5</fullName>
    </submittedName>
</protein>
<dbReference type="Gene3D" id="1.20.58.430">
    <property type="entry name" value="Type IV secretion system, VirB5-domain"/>
    <property type="match status" value="1"/>
</dbReference>
<dbReference type="EMBL" id="AGWD01000016">
    <property type="protein sequence ID" value="ENN94541.1"/>
    <property type="molecule type" value="Genomic_DNA"/>
</dbReference>
<dbReference type="RefSeq" id="WP_010705594.1">
    <property type="nucleotide sequence ID" value="NZ_KB915634.1"/>
</dbReference>
<proteinExistence type="predicted"/>
<evidence type="ECO:0000313" key="3">
    <source>
        <dbReference type="EMBL" id="ENN94541.1"/>
    </source>
</evidence>
<feature type="coiled-coil region" evidence="1">
    <location>
        <begin position="55"/>
        <end position="143"/>
    </location>
</feature>
<dbReference type="HOGENOM" id="CLU_129701_0_0_5"/>
<feature type="chain" id="PRO_5004126423" evidence="2">
    <location>
        <begin position="21"/>
        <end position="155"/>
    </location>
</feature>
<evidence type="ECO:0000256" key="1">
    <source>
        <dbReference type="SAM" id="Coils"/>
    </source>
</evidence>
<name>N6VMZ9_BARVB</name>
<reference evidence="3 4" key="1">
    <citation type="journal article" date="2013" name="PLoS Genet.">
        <title>A gene transfer agent and a dynamic repertoire of secretion systems hold the keys to the explosive radiation of the emerging pathogen Bartonella.</title>
        <authorList>
            <person name="Guy L."/>
            <person name="Nystedt B."/>
            <person name="Toft C."/>
            <person name="Zaremba-Niedzwiedzka K."/>
            <person name="Berglund E.C."/>
            <person name="Granberg F."/>
            <person name="Naslund K."/>
            <person name="Eriksson A.S."/>
            <person name="Andersson S.G."/>
        </authorList>
    </citation>
    <scope>NUCLEOTIDE SEQUENCE [LARGE SCALE GENOMIC DNA]</scope>
    <source>
        <strain evidence="3">Tweed</strain>
    </source>
</reference>
<evidence type="ECO:0000256" key="2">
    <source>
        <dbReference type="SAM" id="SignalP"/>
    </source>
</evidence>
<keyword evidence="1" id="KW-0175">Coiled coil</keyword>
<sequence>MKKYSLVTLLSSFFISHAVANNSKDVDEYYKQALESTQKLNVVKSETAETIFDHATQTAKKIQEISEQLKQKQSQEKPDAEKLQTLQVELSVLQAKLQAEALKLQSLDMIQAKDSRTKEEIREEEIKKQHEKIVQKLKEKLEKSNVPSTLGKLND</sequence>
<dbReference type="InterPro" id="IPR023220">
    <property type="entry name" value="T4SS_VirB5-domain"/>
</dbReference>
<accession>N6VMZ9</accession>
<dbReference type="SUPFAM" id="SSF101082">
    <property type="entry name" value="Typo IV secretion system protein TraC"/>
    <property type="match status" value="1"/>
</dbReference>
<feature type="signal peptide" evidence="2">
    <location>
        <begin position="1"/>
        <end position="20"/>
    </location>
</feature>
<comment type="caution">
    <text evidence="3">The sequence shown here is derived from an EMBL/GenBank/DDBJ whole genome shotgun (WGS) entry which is preliminary data.</text>
</comment>
<organism evidence="3 4">
    <name type="scientific">Bartonella vinsonii subsp. berkhoffii str. Tweed</name>
    <dbReference type="NCBI Taxonomy" id="1094502"/>
    <lineage>
        <taxon>Bacteria</taxon>
        <taxon>Pseudomonadati</taxon>
        <taxon>Pseudomonadota</taxon>
        <taxon>Alphaproteobacteria</taxon>
        <taxon>Hyphomicrobiales</taxon>
        <taxon>Bartonellaceae</taxon>
        <taxon>Bartonella</taxon>
    </lineage>
</organism>
<evidence type="ECO:0000313" key="4">
    <source>
        <dbReference type="Proteomes" id="UP000014011"/>
    </source>
</evidence>
<gene>
    <name evidence="3" type="primary">virB5</name>
    <name evidence="3" type="ORF">BVtw_13180</name>
</gene>
<dbReference type="AlphaFoldDB" id="N6VMZ9"/>
<dbReference type="PATRIC" id="fig|1094502.3.peg.1580"/>
<keyword evidence="2" id="KW-0732">Signal</keyword>